<dbReference type="OrthoDB" id="9781963at2"/>
<evidence type="ECO:0000259" key="13">
    <source>
        <dbReference type="Pfam" id="PF02163"/>
    </source>
</evidence>
<sequence>MSAAASSAMTIGLAFGRFPAVHPGRSTVAYVLAALVTSVLFFASLPAHEVSHAVVARRNGIEVEGITLWLFGGVAELEGEPRTPGADFRISVVGPLASVATAVVAAIVAVGLDAVRAARAFLGGDRRGDCGRCRLLGRYGCGQLVGLLVRP</sequence>
<keyword evidence="11 12" id="KW-0472">Membrane</keyword>
<comment type="similarity">
    <text evidence="3">Belongs to the peptidase M50B family.</text>
</comment>
<evidence type="ECO:0000256" key="2">
    <source>
        <dbReference type="ARBA" id="ARBA00004141"/>
    </source>
</evidence>
<evidence type="ECO:0000256" key="1">
    <source>
        <dbReference type="ARBA" id="ARBA00001947"/>
    </source>
</evidence>
<dbReference type="Pfam" id="PF02163">
    <property type="entry name" value="Peptidase_M50"/>
    <property type="match status" value="1"/>
</dbReference>
<evidence type="ECO:0000256" key="12">
    <source>
        <dbReference type="SAM" id="Phobius"/>
    </source>
</evidence>
<dbReference type="GO" id="GO:0008237">
    <property type="term" value="F:metallopeptidase activity"/>
    <property type="evidence" value="ECO:0007669"/>
    <property type="project" value="UniProtKB-KW"/>
</dbReference>
<dbReference type="GO" id="GO:0016020">
    <property type="term" value="C:membrane"/>
    <property type="evidence" value="ECO:0007669"/>
    <property type="project" value="UniProtKB-SubCell"/>
</dbReference>
<comment type="caution">
    <text evidence="14">The sequence shown here is derived from an EMBL/GenBank/DDBJ whole genome shotgun (WGS) entry which is preliminary data.</text>
</comment>
<evidence type="ECO:0000256" key="7">
    <source>
        <dbReference type="ARBA" id="ARBA00022801"/>
    </source>
</evidence>
<evidence type="ECO:0000313" key="15">
    <source>
        <dbReference type="Proteomes" id="UP000295217"/>
    </source>
</evidence>
<reference evidence="14 15" key="1">
    <citation type="submission" date="2019-02" db="EMBL/GenBank/DDBJ databases">
        <title>Draft genome sequences of novel Actinobacteria.</title>
        <authorList>
            <person name="Sahin N."/>
            <person name="Ay H."/>
            <person name="Saygin H."/>
        </authorList>
    </citation>
    <scope>NUCLEOTIDE SEQUENCE [LARGE SCALE GENOMIC DNA]</scope>
    <source>
        <strain evidence="14 15">8K307</strain>
    </source>
</reference>
<dbReference type="AlphaFoldDB" id="A0A4R5AEH3"/>
<dbReference type="RefSeq" id="WP_132103413.1">
    <property type="nucleotide sequence ID" value="NZ_SMLB01000013.1"/>
</dbReference>
<keyword evidence="8" id="KW-0862">Zinc</keyword>
<comment type="subcellular location">
    <subcellularLocation>
        <location evidence="2">Membrane</location>
        <topology evidence="2">Multi-pass membrane protein</topology>
    </subcellularLocation>
</comment>
<feature type="domain" description="Peptidase M50" evidence="13">
    <location>
        <begin position="38"/>
        <end position="114"/>
    </location>
</feature>
<evidence type="ECO:0000256" key="3">
    <source>
        <dbReference type="ARBA" id="ARBA00007931"/>
    </source>
</evidence>
<evidence type="ECO:0000256" key="5">
    <source>
        <dbReference type="ARBA" id="ARBA00022692"/>
    </source>
</evidence>
<accession>A0A4R5AEH3</accession>
<evidence type="ECO:0000256" key="10">
    <source>
        <dbReference type="ARBA" id="ARBA00023049"/>
    </source>
</evidence>
<dbReference type="PANTHER" id="PTHR39188">
    <property type="entry name" value="MEMBRANE-ASSOCIATED ZINC METALLOPROTEASE M50B"/>
    <property type="match status" value="1"/>
</dbReference>
<dbReference type="InterPro" id="IPR008915">
    <property type="entry name" value="Peptidase_M50"/>
</dbReference>
<protein>
    <recommendedName>
        <fullName evidence="13">Peptidase M50 domain-containing protein</fullName>
    </recommendedName>
</protein>
<evidence type="ECO:0000256" key="9">
    <source>
        <dbReference type="ARBA" id="ARBA00022989"/>
    </source>
</evidence>
<dbReference type="Proteomes" id="UP000295217">
    <property type="component" value="Unassembled WGS sequence"/>
</dbReference>
<evidence type="ECO:0000256" key="4">
    <source>
        <dbReference type="ARBA" id="ARBA00022670"/>
    </source>
</evidence>
<gene>
    <name evidence="14" type="ORF">E1262_12210</name>
</gene>
<comment type="cofactor">
    <cofactor evidence="1">
        <name>Zn(2+)</name>
        <dbReference type="ChEBI" id="CHEBI:29105"/>
    </cofactor>
</comment>
<dbReference type="EMBL" id="SMLB01000013">
    <property type="protein sequence ID" value="TDD69710.1"/>
    <property type="molecule type" value="Genomic_DNA"/>
</dbReference>
<proteinExistence type="inferred from homology"/>
<evidence type="ECO:0000256" key="8">
    <source>
        <dbReference type="ARBA" id="ARBA00022833"/>
    </source>
</evidence>
<keyword evidence="5 12" id="KW-0812">Transmembrane</keyword>
<keyword evidence="10" id="KW-0482">Metalloprotease</keyword>
<evidence type="ECO:0000256" key="6">
    <source>
        <dbReference type="ARBA" id="ARBA00022723"/>
    </source>
</evidence>
<keyword evidence="9 12" id="KW-1133">Transmembrane helix</keyword>
<keyword evidence="6" id="KW-0479">Metal-binding</keyword>
<keyword evidence="7" id="KW-0378">Hydrolase</keyword>
<dbReference type="GO" id="GO:0006508">
    <property type="term" value="P:proteolysis"/>
    <property type="evidence" value="ECO:0007669"/>
    <property type="project" value="UniProtKB-KW"/>
</dbReference>
<dbReference type="GO" id="GO:0046872">
    <property type="term" value="F:metal ion binding"/>
    <property type="evidence" value="ECO:0007669"/>
    <property type="project" value="UniProtKB-KW"/>
</dbReference>
<dbReference type="PANTHER" id="PTHR39188:SF3">
    <property type="entry name" value="STAGE IV SPORULATION PROTEIN FB"/>
    <property type="match status" value="1"/>
</dbReference>
<organism evidence="14 15">
    <name type="scientific">Jiangella aurantiaca</name>
    <dbReference type="NCBI Taxonomy" id="2530373"/>
    <lineage>
        <taxon>Bacteria</taxon>
        <taxon>Bacillati</taxon>
        <taxon>Actinomycetota</taxon>
        <taxon>Actinomycetes</taxon>
        <taxon>Jiangellales</taxon>
        <taxon>Jiangellaceae</taxon>
        <taxon>Jiangella</taxon>
    </lineage>
</organism>
<evidence type="ECO:0000313" key="14">
    <source>
        <dbReference type="EMBL" id="TDD69710.1"/>
    </source>
</evidence>
<keyword evidence="15" id="KW-1185">Reference proteome</keyword>
<name>A0A4R5AEH3_9ACTN</name>
<keyword evidence="4" id="KW-0645">Protease</keyword>
<feature type="transmembrane region" description="Helical" evidence="12">
    <location>
        <begin position="90"/>
        <end position="112"/>
    </location>
</feature>
<evidence type="ECO:0000256" key="11">
    <source>
        <dbReference type="ARBA" id="ARBA00023136"/>
    </source>
</evidence>